<reference evidence="1" key="1">
    <citation type="submission" date="2021-06" db="EMBL/GenBank/DDBJ databases">
        <authorList>
            <person name="Kallberg Y."/>
            <person name="Tangrot J."/>
            <person name="Rosling A."/>
        </authorList>
    </citation>
    <scope>NUCLEOTIDE SEQUENCE</scope>
    <source>
        <strain evidence="1">28 12/20/2015</strain>
    </source>
</reference>
<protein>
    <submittedName>
        <fullName evidence="1">7616_t:CDS:1</fullName>
    </submittedName>
</protein>
<proteinExistence type="predicted"/>
<evidence type="ECO:0000313" key="2">
    <source>
        <dbReference type="Proteomes" id="UP000789366"/>
    </source>
</evidence>
<evidence type="ECO:0000313" key="1">
    <source>
        <dbReference type="EMBL" id="CAG8441857.1"/>
    </source>
</evidence>
<keyword evidence="2" id="KW-1185">Reference proteome</keyword>
<dbReference type="Proteomes" id="UP000789366">
    <property type="component" value="Unassembled WGS sequence"/>
</dbReference>
<accession>A0ACA9JY94</accession>
<comment type="caution">
    <text evidence="1">The sequence shown here is derived from an EMBL/GenBank/DDBJ whole genome shotgun (WGS) entry which is preliminary data.</text>
</comment>
<dbReference type="EMBL" id="CAJVPW010000071">
    <property type="protein sequence ID" value="CAG8441857.1"/>
    <property type="molecule type" value="Genomic_DNA"/>
</dbReference>
<feature type="non-terminal residue" evidence="1">
    <location>
        <position position="51"/>
    </location>
</feature>
<sequence>MKYPSIVIISVSIHNHPSTFPIKTPQNIINNLQKIIENEYDLSLTAYKLLT</sequence>
<gene>
    <name evidence="1" type="ORF">SPELUC_LOCUS236</name>
</gene>
<name>A0ACA9JY94_9GLOM</name>
<organism evidence="1 2">
    <name type="scientific">Cetraspora pellucida</name>
    <dbReference type="NCBI Taxonomy" id="1433469"/>
    <lineage>
        <taxon>Eukaryota</taxon>
        <taxon>Fungi</taxon>
        <taxon>Fungi incertae sedis</taxon>
        <taxon>Mucoromycota</taxon>
        <taxon>Glomeromycotina</taxon>
        <taxon>Glomeromycetes</taxon>
        <taxon>Diversisporales</taxon>
        <taxon>Gigasporaceae</taxon>
        <taxon>Cetraspora</taxon>
    </lineage>
</organism>